<dbReference type="Gene3D" id="6.10.70.10">
    <property type="match status" value="1"/>
</dbReference>
<evidence type="ECO:0000256" key="7">
    <source>
        <dbReference type="ARBA" id="ARBA00022989"/>
    </source>
</evidence>
<evidence type="ECO:0000256" key="10">
    <source>
        <dbReference type="SAM" id="Phobius"/>
    </source>
</evidence>
<dbReference type="InterPro" id="IPR036226">
    <property type="entry name" value="LipOase_C_sf"/>
</dbReference>
<dbReference type="InterPro" id="IPR027433">
    <property type="entry name" value="Lipoxygenase_dom_3"/>
</dbReference>
<dbReference type="Pfam" id="PF21547">
    <property type="entry name" value="TTI1"/>
    <property type="match status" value="1"/>
</dbReference>
<accession>A0A9E7L5B6</accession>
<comment type="similarity">
    <text evidence="2">Belongs to the protein kinase superfamily. Ser/Thr protein kinase family.</text>
</comment>
<evidence type="ECO:0000313" key="13">
    <source>
        <dbReference type="Proteomes" id="UP001055439"/>
    </source>
</evidence>
<feature type="non-terminal residue" evidence="12">
    <location>
        <position position="1"/>
    </location>
</feature>
<evidence type="ECO:0000256" key="9">
    <source>
        <dbReference type="SAM" id="MobiDB-lite"/>
    </source>
</evidence>
<dbReference type="InterPro" id="IPR001245">
    <property type="entry name" value="Ser-Thr/Tyr_kinase_cat_dom"/>
</dbReference>
<keyword evidence="7 10" id="KW-1133">Transmembrane helix</keyword>
<dbReference type="FunFam" id="3.80.10.10:FF:000021">
    <property type="entry name" value="Putative LRR receptor-like serine/threonine-protein kinase"/>
    <property type="match status" value="1"/>
</dbReference>
<dbReference type="Gene3D" id="3.30.200.20">
    <property type="entry name" value="Phosphorylase Kinase, domain 1"/>
    <property type="match status" value="1"/>
</dbReference>
<feature type="region of interest" description="Disordered" evidence="9">
    <location>
        <begin position="783"/>
        <end position="831"/>
    </location>
</feature>
<dbReference type="Gene3D" id="3.80.10.10">
    <property type="entry name" value="Ribonuclease Inhibitor"/>
    <property type="match status" value="1"/>
</dbReference>
<dbReference type="SUPFAM" id="SSF56112">
    <property type="entry name" value="Protein kinase-like (PK-like)"/>
    <property type="match status" value="2"/>
</dbReference>
<evidence type="ECO:0000256" key="1">
    <source>
        <dbReference type="ARBA" id="ARBA00004370"/>
    </source>
</evidence>
<keyword evidence="6" id="KW-0677">Repeat</keyword>
<evidence type="ECO:0000259" key="11">
    <source>
        <dbReference type="PROSITE" id="PS50011"/>
    </source>
</evidence>
<evidence type="ECO:0000313" key="12">
    <source>
        <dbReference type="EMBL" id="URE38585.1"/>
    </source>
</evidence>
<dbReference type="SUPFAM" id="SSF48484">
    <property type="entry name" value="Lipoxigenase"/>
    <property type="match status" value="1"/>
</dbReference>
<dbReference type="EMBL" id="CP097510">
    <property type="protein sequence ID" value="URE38585.1"/>
    <property type="molecule type" value="Genomic_DNA"/>
</dbReference>
<dbReference type="GO" id="GO:0004672">
    <property type="term" value="F:protein kinase activity"/>
    <property type="evidence" value="ECO:0007669"/>
    <property type="project" value="InterPro"/>
</dbReference>
<dbReference type="Pfam" id="PF00560">
    <property type="entry name" value="LRR_1"/>
    <property type="match status" value="2"/>
</dbReference>
<feature type="transmembrane region" description="Helical" evidence="10">
    <location>
        <begin position="1279"/>
        <end position="1302"/>
    </location>
</feature>
<dbReference type="InterPro" id="IPR011009">
    <property type="entry name" value="Kinase-like_dom_sf"/>
</dbReference>
<dbReference type="InterPro" id="IPR000719">
    <property type="entry name" value="Prot_kinase_dom"/>
</dbReference>
<name>A0A9E7L5B6_9LILI</name>
<dbReference type="SUPFAM" id="SSF52058">
    <property type="entry name" value="L domain-like"/>
    <property type="match status" value="1"/>
</dbReference>
<reference evidence="12" key="1">
    <citation type="submission" date="2022-05" db="EMBL/GenBank/DDBJ databases">
        <title>The Musa troglodytarum L. genome provides insights into the mechanism of non-climacteric behaviour and enrichment of carotenoids.</title>
        <authorList>
            <person name="Wang J."/>
        </authorList>
    </citation>
    <scope>NUCLEOTIDE SEQUENCE</scope>
    <source>
        <tissue evidence="12">Leaf</tissue>
    </source>
</reference>
<dbReference type="PROSITE" id="PS00108">
    <property type="entry name" value="PROTEIN_KINASE_ST"/>
    <property type="match status" value="1"/>
</dbReference>
<keyword evidence="3" id="KW-0433">Leucine-rich repeat</keyword>
<dbReference type="GO" id="GO:0005524">
    <property type="term" value="F:ATP binding"/>
    <property type="evidence" value="ECO:0007669"/>
    <property type="project" value="InterPro"/>
</dbReference>
<keyword evidence="8 10" id="KW-0472">Membrane</keyword>
<feature type="transmembrane region" description="Helical" evidence="10">
    <location>
        <begin position="1391"/>
        <end position="1410"/>
    </location>
</feature>
<gene>
    <name evidence="12" type="ORF">MUK42_30110</name>
</gene>
<dbReference type="FunFam" id="1.10.510.10:FF:000016">
    <property type="entry name" value="Somatic embryogenesis receptor-like kinase 1"/>
    <property type="match status" value="1"/>
</dbReference>
<proteinExistence type="inferred from homology"/>
<dbReference type="GO" id="GO:0016020">
    <property type="term" value="C:membrane"/>
    <property type="evidence" value="ECO:0007669"/>
    <property type="project" value="UniProtKB-SubCell"/>
</dbReference>
<dbReference type="PROSITE" id="PS50011">
    <property type="entry name" value="PROTEIN_KINASE_DOM"/>
    <property type="match status" value="1"/>
</dbReference>
<comment type="subcellular location">
    <subcellularLocation>
        <location evidence="1">Membrane</location>
    </subcellularLocation>
</comment>
<dbReference type="InterPro" id="IPR049362">
    <property type="entry name" value="TTI1_rpt"/>
</dbReference>
<evidence type="ECO:0000256" key="3">
    <source>
        <dbReference type="ARBA" id="ARBA00022614"/>
    </source>
</evidence>
<evidence type="ECO:0000256" key="2">
    <source>
        <dbReference type="ARBA" id="ARBA00008684"/>
    </source>
</evidence>
<dbReference type="InterPro" id="IPR001611">
    <property type="entry name" value="Leu-rich_rpt"/>
</dbReference>
<evidence type="ECO:0000256" key="4">
    <source>
        <dbReference type="ARBA" id="ARBA00022692"/>
    </source>
</evidence>
<dbReference type="InterPro" id="IPR032675">
    <property type="entry name" value="LRR_dom_sf"/>
</dbReference>
<organism evidence="12 13">
    <name type="scientific">Musa troglodytarum</name>
    <name type="common">fe'i banana</name>
    <dbReference type="NCBI Taxonomy" id="320322"/>
    <lineage>
        <taxon>Eukaryota</taxon>
        <taxon>Viridiplantae</taxon>
        <taxon>Streptophyta</taxon>
        <taxon>Embryophyta</taxon>
        <taxon>Tracheophyta</taxon>
        <taxon>Spermatophyta</taxon>
        <taxon>Magnoliopsida</taxon>
        <taxon>Liliopsida</taxon>
        <taxon>Zingiberales</taxon>
        <taxon>Musaceae</taxon>
        <taxon>Musa</taxon>
    </lineage>
</organism>
<feature type="compositionally biased region" description="Polar residues" evidence="9">
    <location>
        <begin position="800"/>
        <end position="819"/>
    </location>
</feature>
<evidence type="ECO:0000256" key="8">
    <source>
        <dbReference type="ARBA" id="ARBA00023136"/>
    </source>
</evidence>
<dbReference type="InterPro" id="IPR008271">
    <property type="entry name" value="Ser/Thr_kinase_AS"/>
</dbReference>
<dbReference type="SUPFAM" id="SSF81878">
    <property type="entry name" value="BRCA2 tower domain"/>
    <property type="match status" value="1"/>
</dbReference>
<keyword evidence="5" id="KW-0732">Signal</keyword>
<feature type="domain" description="Protein kinase" evidence="11">
    <location>
        <begin position="1517"/>
        <end position="1881"/>
    </location>
</feature>
<dbReference type="SMART" id="SM00220">
    <property type="entry name" value="S_TKc"/>
    <property type="match status" value="1"/>
</dbReference>
<dbReference type="Pfam" id="PF07714">
    <property type="entry name" value="PK_Tyr_Ser-Thr"/>
    <property type="match status" value="1"/>
</dbReference>
<evidence type="ECO:0000256" key="5">
    <source>
        <dbReference type="ARBA" id="ARBA00022729"/>
    </source>
</evidence>
<protein>
    <submittedName>
        <fullName evidence="12">Leucine rich repeat N-terminal domain</fullName>
    </submittedName>
</protein>
<evidence type="ECO:0000256" key="6">
    <source>
        <dbReference type="ARBA" id="ARBA00022737"/>
    </source>
</evidence>
<dbReference type="PANTHER" id="PTHR47988">
    <property type="entry name" value="SOMATIC EMBRYOGENESIS RECEPTOR KINASE 1"/>
    <property type="match status" value="1"/>
</dbReference>
<dbReference type="Gene3D" id="4.10.372.10">
    <property type="entry name" value="Lipoxygenase-1, Domain 3"/>
    <property type="match status" value="1"/>
</dbReference>
<keyword evidence="4 10" id="KW-0812">Transmembrane</keyword>
<keyword evidence="13" id="KW-1185">Reference proteome</keyword>
<dbReference type="OrthoDB" id="21095at2759"/>
<sequence length="1921" mass="211708">NSNGGGGVGPGRFDRTGPGGALKAVLRSLVPLLVAAFSPESHDFKGHPRSGQPLQGSPALEAELARSALPQDPPRQQDRKHRCLLTLGSLTGTHPAEDKFAWLRDDEFARQTLAGINPVNWVLVGNVILFINPARFMIEGLFGLWLWGSGSTTVGFGEIGLKSDHFFGFAAALGLNGPGFWSQYEKVEKIGEGTYGVVYKARDRLTIETIALKKIRLENEDEGVPTTIVPGDSEIDELFEIFSMKIQLSKCQGSAWNMREGKDDRDATILSIGSILHEYLSPEVWDIPLDQNAPLLEHEIELHLPLHFFLDTIMLQQEMYFHQLNAVLRVLSVSSGHATVGQLVVANADYIIDSLCYQLWHLDVNPHVPDVLAAILSCVGTARDILPLLEEPMRAVSSELEVLGRHQHPNLTIPFLKDVGEIAKASQTKASSLPNQAEMFSAHVSSKILVLQKWINENHVDNSSFSVCTESQALGQGKYAGGGNGSHPVSETIARWREHNRQLDCSIDGEKRIRKPPANLHQSAWSCDEGFERVYHNLASFRAVGASVSGANQIKFLITKLKDEVHSDHMNVSGSRESIIEFPTVELEDEGGRNEEPSVVADACNVELYQYVPEESPNLLQCGRNNHDGYEKSVLRNPSSTEKALSIIDGSNPKTEQLHKNFRWDMNQETAGTSILDCVDVNFVQRSPENCIDIFCSTGSHLTNGQLQKTLEHKLDSSDYGQSPVKFQTVGGSYISISNGALKHARNLLGESDIEISENNITLDQPLSSVLRNKNNLDDTFWNKENISSPHPPHCGRTSKLVSRTPPSLTKRSNKTPVNQKPEKDDRHSAGSAVEIVRRIENGDGMSLGGPLIDISNITVHPSHQQQKVAAVVGYPFQLKRKNLKDFSGGPPTFQDLICGAGLCGLVGPVSSLEIYHAALVDIIEILETTTEPEVLMADMTSEQLFSFSIYQAKQKEIRQSHLQKKIEKALKDAGLASGEVTPFMRKADLVEGKIYDVSGLMPLNFSMDVLYLQDGGYSMVWKKLHSTEADKYEPFLILANQSTCQIWVRYLWQEKSNGFSLQTDAIVAQLSQYQEQHDCLLAVSFSSPMVDKDQFSHHHEGTVVGFYNLVKRARDQTNHLWVAEATENSTYSVSYNLPGNCHLKLALALCVSGCSVAFALFLGREGASEEDDMGLCLPEPKESIHALALALAAAAAERPPPPLPLLLLLCCHSEASNDDNSYNCRCNDDNSNSNSAGGRSRHLWLSLTLVLSVPFLSPQSTKAVSGSRTDSRRRTPSSLFSTTSLSLLNFSVTGFLITYFWGWVGEISSGLVEISLIRSVRNFVSSGAALDFASLLPLVPAEGYLSRVWSTKVTSQDWRGYGGRGKWAVAITTQEEGKSLDWGRSMEWKVVFFCWTLCLVLLHFLYLSAATLSPSGINYEAHATCLDFNSSTHLTWQLLYSLTVGIVDTVHQYPVCHLNLKHYTLPEAATSPFALIIYQHKQKRYFVALMAIKMELNDPYNVLENWDINSVDPCSWRMVTCTSDGYVSALGLPSQSLSGKLSPGMGNLTNLQSVLLQNNAISGPIPAEIGKLEKLQTLDLSNNQFGGTIPSSLGDLKNLNYLRLNNNSLSGPCPDSLSNIKGLTLVDLSYNNLSGSLPRISARTFNIIGNPLICGTNLRSNCSSTSLDPISYPPDDLNGVLDSSAQSRFGGTRSQRVAIAFGASVGSVTLLNMFMCDPKIIHRDVKAANILLDEDFEAVVGDFGLAKLLDHRESHVTTAVRGTVGHIAPEYLSTGQSSEKTDVFGFGILLLELITGQKALDFGRLANQKGVMLDWVKKLHQENKLYMMVDKDLKNNYNRVELEEMIQVALLCTQFHPSQRPKMSEVVRMLEGDGLAEKWEASQRMDTPKSRSSEQLTPKYIDFVEDSSFVVEAIELSGPR</sequence>
<dbReference type="Gene3D" id="1.10.510.10">
    <property type="entry name" value="Transferase(Phosphotransferase) domain 1"/>
    <property type="match status" value="1"/>
</dbReference>
<dbReference type="Pfam" id="PF08263">
    <property type="entry name" value="LRRNT_2"/>
    <property type="match status" value="1"/>
</dbReference>
<dbReference type="InterPro" id="IPR013210">
    <property type="entry name" value="LRR_N_plant-typ"/>
</dbReference>
<dbReference type="Proteomes" id="UP001055439">
    <property type="component" value="Chromosome 8"/>
</dbReference>